<reference evidence="2 4" key="1">
    <citation type="submission" date="2018-07" db="EMBL/GenBank/DDBJ databases">
        <authorList>
            <consortium name="NARMS: The National Antimicrobial Resistance Monitoring System"/>
        </authorList>
    </citation>
    <scope>NUCLEOTIDE SEQUENCE [LARGE SCALE GENOMIC DNA]</scope>
    <source>
        <strain evidence="3 5">CVM N17C171</strain>
        <strain evidence="2 4">CVM N17C548</strain>
    </source>
</reference>
<dbReference type="SUPFAM" id="SSF53448">
    <property type="entry name" value="Nucleotide-diphospho-sugar transferases"/>
    <property type="match status" value="1"/>
</dbReference>
<dbReference type="InterPro" id="IPR029044">
    <property type="entry name" value="Nucleotide-diphossugar_trans"/>
</dbReference>
<accession>A0A3Z8GUA2</accession>
<comment type="caution">
    <text evidence="2">The sequence shown here is derived from an EMBL/GenBank/DDBJ whole genome shotgun (WGS) entry which is preliminary data.</text>
</comment>
<name>A0A3Z8GUA2_CAMCO</name>
<dbReference type="PANTHER" id="PTHR22916">
    <property type="entry name" value="GLYCOSYLTRANSFERASE"/>
    <property type="match status" value="1"/>
</dbReference>
<evidence type="ECO:0000313" key="4">
    <source>
        <dbReference type="Proteomes" id="UP000352088"/>
    </source>
</evidence>
<dbReference type="EMBL" id="AACSIE010000003">
    <property type="protein sequence ID" value="EAL9204316.1"/>
    <property type="molecule type" value="Genomic_DNA"/>
</dbReference>
<dbReference type="EMBL" id="AACQHW010000003">
    <property type="protein sequence ID" value="EAL6850623.1"/>
    <property type="molecule type" value="Genomic_DNA"/>
</dbReference>
<protein>
    <submittedName>
        <fullName evidence="2">Glycosyltransferase family 2 protein</fullName>
    </submittedName>
</protein>
<dbReference type="AlphaFoldDB" id="A0A3Z8GUA2"/>
<dbReference type="Pfam" id="PF00535">
    <property type="entry name" value="Glycos_transf_2"/>
    <property type="match status" value="1"/>
</dbReference>
<organism evidence="2 4">
    <name type="scientific">Campylobacter coli</name>
    <dbReference type="NCBI Taxonomy" id="195"/>
    <lineage>
        <taxon>Bacteria</taxon>
        <taxon>Pseudomonadati</taxon>
        <taxon>Campylobacterota</taxon>
        <taxon>Epsilonproteobacteria</taxon>
        <taxon>Campylobacterales</taxon>
        <taxon>Campylobacteraceae</taxon>
        <taxon>Campylobacter</taxon>
    </lineage>
</organism>
<dbReference type="Proteomes" id="UP000411403">
    <property type="component" value="Unassembled WGS sequence"/>
</dbReference>
<dbReference type="Proteomes" id="UP000352088">
    <property type="component" value="Unassembled WGS sequence"/>
</dbReference>
<evidence type="ECO:0000313" key="5">
    <source>
        <dbReference type="Proteomes" id="UP000411403"/>
    </source>
</evidence>
<dbReference type="Gene3D" id="3.90.550.10">
    <property type="entry name" value="Spore Coat Polysaccharide Biosynthesis Protein SpsA, Chain A"/>
    <property type="match status" value="1"/>
</dbReference>
<dbReference type="GO" id="GO:0016758">
    <property type="term" value="F:hexosyltransferase activity"/>
    <property type="evidence" value="ECO:0007669"/>
    <property type="project" value="UniProtKB-ARBA"/>
</dbReference>
<proteinExistence type="predicted"/>
<dbReference type="RefSeq" id="WP_002794300.1">
    <property type="nucleotide sequence ID" value="NZ_CAKJUF010000004.1"/>
</dbReference>
<dbReference type="InterPro" id="IPR001173">
    <property type="entry name" value="Glyco_trans_2-like"/>
</dbReference>
<keyword evidence="2" id="KW-0808">Transferase</keyword>
<dbReference type="PANTHER" id="PTHR22916:SF3">
    <property type="entry name" value="UDP-GLCNAC:BETAGAL BETA-1,3-N-ACETYLGLUCOSAMINYLTRANSFERASE-LIKE PROTEIN 1"/>
    <property type="match status" value="1"/>
</dbReference>
<gene>
    <name evidence="2" type="ORF">DSX26_03970</name>
    <name evidence="3" type="ORF">DYU70_03970</name>
</gene>
<sequence>MEIKYDISIIVPVYNRENLIKPCINSINAQTLDKSRWEVIFVDDASTDRSIEVIEELIDKNINYKIIKREVPSGNASAPRNEGIKASLGKYVFFLDSDDYIDSKLLENGINIALKNDSDIVYFKMELNARTVTKRPFKHPIVDKADIEKNHLMRTLRIFKMFKTKMLRENNILFDVTVNVCEDMLFGATALLYAKNISILADRDYYFASLHDEPHLSKKKMTLEKLFHIYFYTIQSLYCSNRDINFKIKFYNALLIRCVEHLRDICKKDKINNENLIRIFSFASDLFNLHKEMFELKQIYENERLLVLLFLSKDFKTFFELSNNSKILQDFCQKIEKEFEKEKGFNKAWIFENKMVVLDFILNDNRIAFDIEINEKTQNVKIWMFCRNDSKFFETYNGNILEKKDNKLLIYSEDRVNEVVLNAIKFNIALIVKNIEGF</sequence>
<evidence type="ECO:0000313" key="3">
    <source>
        <dbReference type="EMBL" id="EAL9204316.1"/>
    </source>
</evidence>
<feature type="domain" description="Glycosyltransferase 2-like" evidence="1">
    <location>
        <begin position="8"/>
        <end position="148"/>
    </location>
</feature>
<dbReference type="CDD" id="cd00761">
    <property type="entry name" value="Glyco_tranf_GTA_type"/>
    <property type="match status" value="1"/>
</dbReference>
<evidence type="ECO:0000313" key="2">
    <source>
        <dbReference type="EMBL" id="EAL6850623.1"/>
    </source>
</evidence>
<evidence type="ECO:0000259" key="1">
    <source>
        <dbReference type="Pfam" id="PF00535"/>
    </source>
</evidence>